<feature type="transmembrane region" description="Helical" evidence="1">
    <location>
        <begin position="63"/>
        <end position="82"/>
    </location>
</feature>
<organism evidence="2 3">
    <name type="scientific">Ephemerocybe angulata</name>
    <dbReference type="NCBI Taxonomy" id="980116"/>
    <lineage>
        <taxon>Eukaryota</taxon>
        <taxon>Fungi</taxon>
        <taxon>Dikarya</taxon>
        <taxon>Basidiomycota</taxon>
        <taxon>Agaricomycotina</taxon>
        <taxon>Agaricomycetes</taxon>
        <taxon>Agaricomycetidae</taxon>
        <taxon>Agaricales</taxon>
        <taxon>Agaricineae</taxon>
        <taxon>Psathyrellaceae</taxon>
        <taxon>Ephemerocybe</taxon>
    </lineage>
</organism>
<evidence type="ECO:0000313" key="3">
    <source>
        <dbReference type="Proteomes" id="UP000521943"/>
    </source>
</evidence>
<gene>
    <name evidence="2" type="ORF">DFP72DRAFT_1094174</name>
</gene>
<comment type="caution">
    <text evidence="2">The sequence shown here is derived from an EMBL/GenBank/DDBJ whole genome shotgun (WGS) entry which is preliminary data.</text>
</comment>
<evidence type="ECO:0000256" key="1">
    <source>
        <dbReference type="SAM" id="Phobius"/>
    </source>
</evidence>
<accession>A0A8H6M949</accession>
<dbReference type="EMBL" id="JACGCI010000012">
    <property type="protein sequence ID" value="KAF6760488.1"/>
    <property type="molecule type" value="Genomic_DNA"/>
</dbReference>
<feature type="transmembrane region" description="Helical" evidence="1">
    <location>
        <begin position="94"/>
        <end position="114"/>
    </location>
</feature>
<keyword evidence="1" id="KW-1133">Transmembrane helix</keyword>
<keyword evidence="1" id="KW-0472">Membrane</keyword>
<reference evidence="2 3" key="1">
    <citation type="submission" date="2020-07" db="EMBL/GenBank/DDBJ databases">
        <title>Comparative genomics of pyrophilous fungi reveals a link between fire events and developmental genes.</title>
        <authorList>
            <consortium name="DOE Joint Genome Institute"/>
            <person name="Steindorff A.S."/>
            <person name="Carver A."/>
            <person name="Calhoun S."/>
            <person name="Stillman K."/>
            <person name="Liu H."/>
            <person name="Lipzen A."/>
            <person name="Pangilinan J."/>
            <person name="Labutti K."/>
            <person name="Bruns T.D."/>
            <person name="Grigoriev I.V."/>
        </authorList>
    </citation>
    <scope>NUCLEOTIDE SEQUENCE [LARGE SCALE GENOMIC DNA]</scope>
    <source>
        <strain evidence="2 3">CBS 144469</strain>
    </source>
</reference>
<evidence type="ECO:0000313" key="2">
    <source>
        <dbReference type="EMBL" id="KAF6760488.1"/>
    </source>
</evidence>
<protein>
    <submittedName>
        <fullName evidence="2">Uncharacterized protein</fullName>
    </submittedName>
</protein>
<name>A0A8H6M949_9AGAR</name>
<keyword evidence="1" id="KW-0812">Transmembrane</keyword>
<dbReference type="AlphaFoldDB" id="A0A8H6M949"/>
<proteinExistence type="predicted"/>
<keyword evidence="3" id="KW-1185">Reference proteome</keyword>
<dbReference type="OrthoDB" id="2520628at2759"/>
<sequence>MDNLLTSTSDALKFLSTNVVHPTYFPYLWAPTLHAARISLVYQTLARKVGLGTYSKFPWGPYIAGYLVSCWAGGIITNFLLGMPPPMAYSFQPYINYLAVHLGLTAFFSVFPFVPTRSKNLRHSFIPVDALLRALSVTGTLGILDNPNVPPAFKAMNNPFGHILLGALASASGGISMSTFSLTLPSWQFSTPPILTAGLWSSADVWGGALAAVIFGAATQSPAFTIPSTNPAVLGPAYFPLNLVPQTILELLFRPSVVAAKGASQAHILAVSPQVAPHVGKAMAAVALAVVFGSRALYTHWLSSPVAQKAPVTQGKKAGSKTIRSQ</sequence>
<dbReference type="Proteomes" id="UP000521943">
    <property type="component" value="Unassembled WGS sequence"/>
</dbReference>